<accession>A0ABU8DW28</accession>
<name>A0ABU8DW28_9ACTN</name>
<keyword evidence="1" id="KW-0812">Transmembrane</keyword>
<keyword evidence="1" id="KW-0472">Membrane</keyword>
<protein>
    <recommendedName>
        <fullName evidence="4">ABC-2 type transport system permease protein</fullName>
    </recommendedName>
</protein>
<proteinExistence type="predicted"/>
<dbReference type="EMBL" id="JBAPLU010000016">
    <property type="protein sequence ID" value="MEI4273050.1"/>
    <property type="molecule type" value="Genomic_DNA"/>
</dbReference>
<evidence type="ECO:0000313" key="3">
    <source>
        <dbReference type="Proteomes" id="UP001361570"/>
    </source>
</evidence>
<dbReference type="RefSeq" id="WP_336405175.1">
    <property type="nucleotide sequence ID" value="NZ_JBAPLU010000016.1"/>
</dbReference>
<reference evidence="2 3" key="1">
    <citation type="submission" date="2024-03" db="EMBL/GenBank/DDBJ databases">
        <title>Draft genome sequence of Klenkia sp. LSe6-5.</title>
        <authorList>
            <person name="Duangmal K."/>
            <person name="Chantavorakit T."/>
        </authorList>
    </citation>
    <scope>NUCLEOTIDE SEQUENCE [LARGE SCALE GENOMIC DNA]</scope>
    <source>
        <strain evidence="2 3">LSe6-5</strain>
    </source>
</reference>
<sequence>MYGPLGGAEAASWTGAGAVPYPTASIAEEGFQRAGGRLPTTPLVAVGVYLASLVTWAVVVRRGRRVGVDQPS</sequence>
<keyword evidence="3" id="KW-1185">Reference proteome</keyword>
<keyword evidence="1" id="KW-1133">Transmembrane helix</keyword>
<evidence type="ECO:0000256" key="1">
    <source>
        <dbReference type="SAM" id="Phobius"/>
    </source>
</evidence>
<dbReference type="Proteomes" id="UP001361570">
    <property type="component" value="Unassembled WGS sequence"/>
</dbReference>
<organism evidence="2 3">
    <name type="scientific">Klenkia sesuvii</name>
    <dbReference type="NCBI Taxonomy" id="3103137"/>
    <lineage>
        <taxon>Bacteria</taxon>
        <taxon>Bacillati</taxon>
        <taxon>Actinomycetota</taxon>
        <taxon>Actinomycetes</taxon>
        <taxon>Geodermatophilales</taxon>
        <taxon>Geodermatophilaceae</taxon>
        <taxon>Klenkia</taxon>
    </lineage>
</organism>
<gene>
    <name evidence="2" type="ORF">TEK04_15080</name>
</gene>
<evidence type="ECO:0000313" key="2">
    <source>
        <dbReference type="EMBL" id="MEI4273050.1"/>
    </source>
</evidence>
<comment type="caution">
    <text evidence="2">The sequence shown here is derived from an EMBL/GenBank/DDBJ whole genome shotgun (WGS) entry which is preliminary data.</text>
</comment>
<feature type="transmembrane region" description="Helical" evidence="1">
    <location>
        <begin position="43"/>
        <end position="60"/>
    </location>
</feature>
<evidence type="ECO:0008006" key="4">
    <source>
        <dbReference type="Google" id="ProtNLM"/>
    </source>
</evidence>